<comment type="caution">
    <text evidence="1">The sequence shown here is derived from an EMBL/GenBank/DDBJ whole genome shotgun (WGS) entry which is preliminary data.</text>
</comment>
<dbReference type="Proteomes" id="UP000798662">
    <property type="component" value="Chromosome 2"/>
</dbReference>
<gene>
    <name evidence="1" type="ORF">I4F81_005941</name>
</gene>
<proteinExistence type="predicted"/>
<evidence type="ECO:0000313" key="1">
    <source>
        <dbReference type="EMBL" id="KAK1863385.1"/>
    </source>
</evidence>
<protein>
    <submittedName>
        <fullName evidence="1">Uncharacterized protein</fullName>
    </submittedName>
</protein>
<sequence>MGVATAARTSATLSTPVAAAEAAAGGSSVVGGPAGGAVDAGAPPLGGWKTPGWDDDAMEVDPPRPPLGERAHENLPRSPDNEWAHLAGLVLFPPPPPQEPALSGGADAAAAAANGGAGEVPPAAMATAAGGEKNGTAWHPPAFRRPPSDPDWYSENLDTLVPPLVLDAAALVRVVTAVLCAAGSEPEATAVLHDPAKARSFVHETELAIAVVAAVIERRPMVLRARRQLAELGADRDGPDGRAATARALSAVDPHLYEQWRSITATAATALNVVTFPLAALPRSAAGVVPQPPDAPATTFAAAATPAGAQCFFAPAAPDGSPPADVPPLDMALELLLSCASVTTHRVLAALVLAARARRVNATLVFSAWTTGRLLVASIALVAAHDGLDGGVMSDELYACGLLDPKADLGRLVHALSALLDGNTVVNGLEVQTFDELIRVRAVQLGVGVGGEGRDAEDA</sequence>
<reference evidence="1" key="1">
    <citation type="submission" date="2019-11" db="EMBL/GenBank/DDBJ databases">
        <title>Nori genome reveals adaptations in red seaweeds to the harsh intertidal environment.</title>
        <authorList>
            <person name="Wang D."/>
            <person name="Mao Y."/>
        </authorList>
    </citation>
    <scope>NUCLEOTIDE SEQUENCE</scope>
    <source>
        <tissue evidence="1">Gametophyte</tissue>
    </source>
</reference>
<organism evidence="1 2">
    <name type="scientific">Pyropia yezoensis</name>
    <name type="common">Susabi-nori</name>
    <name type="synonym">Porphyra yezoensis</name>
    <dbReference type="NCBI Taxonomy" id="2788"/>
    <lineage>
        <taxon>Eukaryota</taxon>
        <taxon>Rhodophyta</taxon>
        <taxon>Bangiophyceae</taxon>
        <taxon>Bangiales</taxon>
        <taxon>Bangiaceae</taxon>
        <taxon>Pyropia</taxon>
    </lineage>
</organism>
<dbReference type="EMBL" id="CM020619">
    <property type="protein sequence ID" value="KAK1863385.1"/>
    <property type="molecule type" value="Genomic_DNA"/>
</dbReference>
<name>A0ACC3BZJ0_PYRYE</name>
<keyword evidence="2" id="KW-1185">Reference proteome</keyword>
<evidence type="ECO:0000313" key="2">
    <source>
        <dbReference type="Proteomes" id="UP000798662"/>
    </source>
</evidence>
<accession>A0ACC3BZJ0</accession>